<feature type="coiled-coil region" evidence="3">
    <location>
        <begin position="202"/>
        <end position="229"/>
    </location>
</feature>
<dbReference type="InterPro" id="IPR043168">
    <property type="entry name" value="DegV_C"/>
</dbReference>
<keyword evidence="2" id="KW-0446">Lipid-binding</keyword>
<dbReference type="PROSITE" id="PS51482">
    <property type="entry name" value="DEGV"/>
    <property type="match status" value="1"/>
</dbReference>
<evidence type="ECO:0000256" key="2">
    <source>
        <dbReference type="ARBA" id="ARBA00023121"/>
    </source>
</evidence>
<dbReference type="Gene3D" id="3.40.50.10170">
    <property type="match status" value="1"/>
</dbReference>
<proteinExistence type="predicted"/>
<evidence type="ECO:0000256" key="1">
    <source>
        <dbReference type="ARBA" id="ARBA00003238"/>
    </source>
</evidence>
<dbReference type="SUPFAM" id="SSF82549">
    <property type="entry name" value="DAK1/DegV-like"/>
    <property type="match status" value="1"/>
</dbReference>
<keyword evidence="6" id="KW-1185">Reference proteome</keyword>
<gene>
    <name evidence="5" type="ORF">JOC94_004439</name>
</gene>
<accession>A0ABS2RCM4</accession>
<dbReference type="Proteomes" id="UP000823485">
    <property type="component" value="Unassembled WGS sequence"/>
</dbReference>
<dbReference type="PANTHER" id="PTHR33434:SF3">
    <property type="entry name" value="DEGV DOMAIN-CONTAINING PROTEIN YITS"/>
    <property type="match status" value="1"/>
</dbReference>
<evidence type="ECO:0000256" key="3">
    <source>
        <dbReference type="SAM" id="Coils"/>
    </source>
</evidence>
<dbReference type="InterPro" id="IPR050270">
    <property type="entry name" value="DegV_domain_contain"/>
</dbReference>
<dbReference type="Pfam" id="PF02645">
    <property type="entry name" value="DegV"/>
    <property type="match status" value="1"/>
</dbReference>
<comment type="function">
    <text evidence="1">May bind long-chain fatty acids, such as palmitate, and may play a role in lipid transport or fatty acid metabolism.</text>
</comment>
<dbReference type="Gene3D" id="3.30.1180.10">
    <property type="match status" value="1"/>
</dbReference>
<protein>
    <submittedName>
        <fullName evidence="5">DegV family protein with EDD domain</fullName>
    </submittedName>
</protein>
<comment type="caution">
    <text evidence="5">The sequence shown here is derived from an EMBL/GenBank/DDBJ whole genome shotgun (WGS) entry which is preliminary data.</text>
</comment>
<evidence type="ECO:0000313" key="6">
    <source>
        <dbReference type="Proteomes" id="UP000823485"/>
    </source>
</evidence>
<dbReference type="EMBL" id="JAFBFH010000046">
    <property type="protein sequence ID" value="MBM7717411.1"/>
    <property type="molecule type" value="Genomic_DNA"/>
</dbReference>
<name>A0ABS2RCM4_9BACI</name>
<keyword evidence="4" id="KW-0812">Transmembrane</keyword>
<dbReference type="PANTHER" id="PTHR33434">
    <property type="entry name" value="DEGV DOMAIN-CONTAINING PROTEIN DR_1986-RELATED"/>
    <property type="match status" value="1"/>
</dbReference>
<keyword evidence="4" id="KW-0472">Membrane</keyword>
<evidence type="ECO:0000313" key="5">
    <source>
        <dbReference type="EMBL" id="MBM7717411.1"/>
    </source>
</evidence>
<dbReference type="RefSeq" id="WP_205180297.1">
    <property type="nucleotide sequence ID" value="NZ_JAFBFH010000046.1"/>
</dbReference>
<feature type="transmembrane region" description="Helical" evidence="4">
    <location>
        <begin position="258"/>
        <end position="281"/>
    </location>
</feature>
<evidence type="ECO:0000256" key="4">
    <source>
        <dbReference type="SAM" id="Phobius"/>
    </source>
</evidence>
<keyword evidence="3" id="KW-0175">Coiled coil</keyword>
<reference evidence="5 6" key="1">
    <citation type="submission" date="2021-01" db="EMBL/GenBank/DDBJ databases">
        <title>Genomic Encyclopedia of Type Strains, Phase IV (KMG-IV): sequencing the most valuable type-strain genomes for metagenomic binning, comparative biology and taxonomic classification.</title>
        <authorList>
            <person name="Goeker M."/>
        </authorList>
    </citation>
    <scope>NUCLEOTIDE SEQUENCE [LARGE SCALE GENOMIC DNA]</scope>
    <source>
        <strain evidence="5 6">DSM 105453</strain>
    </source>
</reference>
<sequence length="290" mass="32301">MSTKLFADSSCDLPLAFFKEHGVELISLQVHIDDKEFKDLITIQPETVYNEIRAGKMPKTSQATPQFIENLFIELAESGESGIYIALSSELSGTYQTAVMMCEQVKEKYPNLDLTIIDSRCVSVGYGMAVMTAVDLIKKGKPKDVIVEIVKEQCQHMEHLFTVEDLDFLAKGGRLSRSSAFIGGLLNIKPLLHVEDGKLVPLEKIRGKKKLLKRMLDVMEERGVDLENQLIGISHGDDEATALEVKQMIEERFGAKKFYINLIGSVVASHAGPGTLAFFFLNKKPSMEEV</sequence>
<dbReference type="NCBIfam" id="TIGR00762">
    <property type="entry name" value="DegV"/>
    <property type="match status" value="1"/>
</dbReference>
<organism evidence="5 6">
    <name type="scientific">Siminovitchia thermophila</name>
    <dbReference type="NCBI Taxonomy" id="1245522"/>
    <lineage>
        <taxon>Bacteria</taxon>
        <taxon>Bacillati</taxon>
        <taxon>Bacillota</taxon>
        <taxon>Bacilli</taxon>
        <taxon>Bacillales</taxon>
        <taxon>Bacillaceae</taxon>
        <taxon>Siminovitchia</taxon>
    </lineage>
</organism>
<dbReference type="InterPro" id="IPR003797">
    <property type="entry name" value="DegV"/>
</dbReference>
<keyword evidence="4" id="KW-1133">Transmembrane helix</keyword>